<dbReference type="PANTHER" id="PTHR45008">
    <property type="entry name" value="PTS SYSTEM GLUCOSE-SPECIFIC EIIA COMPONENT"/>
    <property type="match status" value="1"/>
</dbReference>
<keyword evidence="6" id="KW-0418">Kinase</keyword>
<keyword evidence="4" id="KW-0808">Transferase</keyword>
<dbReference type="InterPro" id="IPR050890">
    <property type="entry name" value="PTS_EIIA_component"/>
</dbReference>
<dbReference type="GO" id="GO:0005737">
    <property type="term" value="C:cytoplasm"/>
    <property type="evidence" value="ECO:0007669"/>
    <property type="project" value="UniProtKB-SubCell"/>
</dbReference>
<dbReference type="SUPFAM" id="SSF51261">
    <property type="entry name" value="Duplicated hybrid motif"/>
    <property type="match status" value="1"/>
</dbReference>
<accession>A0A849AEX8</accession>
<feature type="domain" description="PTS EIIA type-1" evidence="7">
    <location>
        <begin position="22"/>
        <end position="126"/>
    </location>
</feature>
<keyword evidence="3 8" id="KW-0762">Sugar transport</keyword>
<dbReference type="Gene3D" id="2.70.70.10">
    <property type="entry name" value="Glucose Permease (Domain IIA)"/>
    <property type="match status" value="1"/>
</dbReference>
<evidence type="ECO:0000313" key="8">
    <source>
        <dbReference type="EMBL" id="NNG38126.1"/>
    </source>
</evidence>
<dbReference type="PROSITE" id="PS51093">
    <property type="entry name" value="PTS_EIIA_TYPE_1"/>
    <property type="match status" value="1"/>
</dbReference>
<name>A0A849AEX8_9MICO</name>
<keyword evidence="2" id="KW-0813">Transport</keyword>
<dbReference type="EMBL" id="JABENB010000001">
    <property type="protein sequence ID" value="NNG38126.1"/>
    <property type="molecule type" value="Genomic_DNA"/>
</dbReference>
<comment type="caution">
    <text evidence="8">The sequence shown here is derived from an EMBL/GenBank/DDBJ whole genome shotgun (WGS) entry which is preliminary data.</text>
</comment>
<dbReference type="GO" id="GO:0009401">
    <property type="term" value="P:phosphoenolpyruvate-dependent sugar phosphotransferase system"/>
    <property type="evidence" value="ECO:0007669"/>
    <property type="project" value="UniProtKB-KW"/>
</dbReference>
<evidence type="ECO:0000256" key="3">
    <source>
        <dbReference type="ARBA" id="ARBA00022597"/>
    </source>
</evidence>
<dbReference type="InterPro" id="IPR011055">
    <property type="entry name" value="Dup_hybrid_motif"/>
</dbReference>
<comment type="subcellular location">
    <subcellularLocation>
        <location evidence="1">Cytoplasm</location>
    </subcellularLocation>
</comment>
<evidence type="ECO:0000313" key="9">
    <source>
        <dbReference type="Proteomes" id="UP000557772"/>
    </source>
</evidence>
<keyword evidence="5" id="KW-0598">Phosphotransferase system</keyword>
<dbReference type="PANTHER" id="PTHR45008:SF1">
    <property type="entry name" value="PTS SYSTEM GLUCOSE-SPECIFIC EIIA COMPONENT"/>
    <property type="match status" value="1"/>
</dbReference>
<reference evidence="8 9" key="1">
    <citation type="submission" date="2020-05" db="EMBL/GenBank/DDBJ databases">
        <title>Flexivirga sp. ID2601S isolated from air conditioner.</title>
        <authorList>
            <person name="Kim D.H."/>
        </authorList>
    </citation>
    <scope>NUCLEOTIDE SEQUENCE [LARGE SCALE GENOMIC DNA]</scope>
    <source>
        <strain evidence="8 9">ID2601S</strain>
    </source>
</reference>
<dbReference type="InterPro" id="IPR001127">
    <property type="entry name" value="PTS_EIIA_1_perm"/>
</dbReference>
<proteinExistence type="predicted"/>
<sequence>MTTPPLLCPYDGSTVPLADVPDPVLAQGILGGSVALEPERHPGVALAPVGGRVHTRHPHALIIRPADAPATLLHLGVDTVHLQGDGFRSLAEVGDVVAAGDPVVEWDPGFVIEHGLSPVVVVALLDTPPGALAVRPGRYRAGDPLVVSEPGAS</sequence>
<dbReference type="Pfam" id="PF00358">
    <property type="entry name" value="PTS_EIIA_1"/>
    <property type="match status" value="1"/>
</dbReference>
<evidence type="ECO:0000259" key="7">
    <source>
        <dbReference type="PROSITE" id="PS51093"/>
    </source>
</evidence>
<evidence type="ECO:0000256" key="1">
    <source>
        <dbReference type="ARBA" id="ARBA00004496"/>
    </source>
</evidence>
<evidence type="ECO:0000256" key="5">
    <source>
        <dbReference type="ARBA" id="ARBA00022683"/>
    </source>
</evidence>
<dbReference type="GO" id="GO:0016301">
    <property type="term" value="F:kinase activity"/>
    <property type="evidence" value="ECO:0007669"/>
    <property type="project" value="UniProtKB-KW"/>
</dbReference>
<keyword evidence="9" id="KW-1185">Reference proteome</keyword>
<organism evidence="8 9">
    <name type="scientific">Flexivirga aerilata</name>
    <dbReference type="NCBI Taxonomy" id="1656889"/>
    <lineage>
        <taxon>Bacteria</taxon>
        <taxon>Bacillati</taxon>
        <taxon>Actinomycetota</taxon>
        <taxon>Actinomycetes</taxon>
        <taxon>Micrococcales</taxon>
        <taxon>Dermacoccaceae</taxon>
        <taxon>Flexivirga</taxon>
    </lineage>
</organism>
<evidence type="ECO:0000256" key="2">
    <source>
        <dbReference type="ARBA" id="ARBA00022448"/>
    </source>
</evidence>
<gene>
    <name evidence="8" type="ORF">HJ588_02415</name>
</gene>
<evidence type="ECO:0000256" key="4">
    <source>
        <dbReference type="ARBA" id="ARBA00022679"/>
    </source>
</evidence>
<dbReference type="RefSeq" id="WP_171151603.1">
    <property type="nucleotide sequence ID" value="NZ_JABENB010000001.1"/>
</dbReference>
<protein>
    <submittedName>
        <fullName evidence="8">PTS glucose transporter subunit IIA</fullName>
    </submittedName>
</protein>
<dbReference type="Proteomes" id="UP000557772">
    <property type="component" value="Unassembled WGS sequence"/>
</dbReference>
<dbReference type="AlphaFoldDB" id="A0A849AEX8"/>
<evidence type="ECO:0000256" key="6">
    <source>
        <dbReference type="ARBA" id="ARBA00022777"/>
    </source>
</evidence>